<reference evidence="1" key="1">
    <citation type="submission" date="2019-01" db="EMBL/GenBank/DDBJ databases">
        <authorList>
            <consortium name="Pathogen Informatics"/>
        </authorList>
    </citation>
    <scope>NUCLEOTIDE SEQUENCE [LARGE SCALE GENOMIC DNA]</scope>
    <source>
        <strain evidence="1">NCTC10113</strain>
    </source>
</reference>
<organism evidence="1">
    <name type="scientific">Metamycoplasma salivarium</name>
    <name type="common">Mycoplasma salivarium</name>
    <dbReference type="NCBI Taxonomy" id="2124"/>
    <lineage>
        <taxon>Bacteria</taxon>
        <taxon>Bacillati</taxon>
        <taxon>Mycoplasmatota</taxon>
        <taxon>Mycoplasmoidales</taxon>
        <taxon>Metamycoplasmataceae</taxon>
        <taxon>Metamycoplasma</taxon>
    </lineage>
</organism>
<dbReference type="EMBL" id="LR214939">
    <property type="protein sequence ID" value="VEU56455.1"/>
    <property type="molecule type" value="Genomic_DNA"/>
</dbReference>
<name>A0A448ZZ49_METSV</name>
<proteinExistence type="predicted"/>
<keyword evidence="1" id="KW-0449">Lipoprotein</keyword>
<accession>A0A448ZZ49</accession>
<sequence>MVKNKKKTLLILGLIVPTIAVLPIAMISCEASEKRKLNSALNKNRKLRAELAAKTNGYNGFEEFSKKIRDELASRLTNVTDSVQRINIYKDLIAKVNASNNDLASMRDSIN</sequence>
<evidence type="ECO:0000313" key="1">
    <source>
        <dbReference type="EMBL" id="VEU56455.1"/>
    </source>
</evidence>
<dbReference type="PROSITE" id="PS51257">
    <property type="entry name" value="PROKAR_LIPOPROTEIN"/>
    <property type="match status" value="1"/>
</dbReference>
<dbReference type="AlphaFoldDB" id="A0A448ZZ49"/>
<gene>
    <name evidence="1" type="ORF">NCTC10113_01364</name>
</gene>
<dbReference type="RefSeq" id="WP_024544224.1">
    <property type="nucleotide sequence ID" value="NZ_BPLV01000002.1"/>
</dbReference>
<geneLocation type="plasmid" evidence="1">
    <name>2</name>
</geneLocation>
<protein>
    <submittedName>
        <fullName evidence="1">Hypothetical lipoprotein</fullName>
    </submittedName>
</protein>
<keyword evidence="1" id="KW-0614">Plasmid</keyword>